<dbReference type="Gramene" id="KRH46675">
    <property type="protein sequence ID" value="KRH46675"/>
    <property type="gene ID" value="GLYMA_08G350300"/>
</dbReference>
<evidence type="ECO:0000313" key="2">
    <source>
        <dbReference type="EnsemblPlants" id="KRH46675"/>
    </source>
</evidence>
<sequence length="49" mass="5965">MMCWYMFDESQRVLVIFVPMMLCQLDKRELICKFTSFIIGLYWGEFSNT</sequence>
<dbReference type="InParanoid" id="K7LAP2"/>
<name>K7LAP2_SOYBN</name>
<keyword evidence="3" id="KW-1185">Reference proteome</keyword>
<organism evidence="2">
    <name type="scientific">Glycine max</name>
    <name type="common">Soybean</name>
    <name type="synonym">Glycine hispida</name>
    <dbReference type="NCBI Taxonomy" id="3847"/>
    <lineage>
        <taxon>Eukaryota</taxon>
        <taxon>Viridiplantae</taxon>
        <taxon>Streptophyta</taxon>
        <taxon>Embryophyta</taxon>
        <taxon>Tracheophyta</taxon>
        <taxon>Spermatophyta</taxon>
        <taxon>Magnoliopsida</taxon>
        <taxon>eudicotyledons</taxon>
        <taxon>Gunneridae</taxon>
        <taxon>Pentapetalae</taxon>
        <taxon>rosids</taxon>
        <taxon>fabids</taxon>
        <taxon>Fabales</taxon>
        <taxon>Fabaceae</taxon>
        <taxon>Papilionoideae</taxon>
        <taxon>50 kb inversion clade</taxon>
        <taxon>NPAAA clade</taxon>
        <taxon>indigoferoid/millettioid clade</taxon>
        <taxon>Phaseoleae</taxon>
        <taxon>Glycine</taxon>
        <taxon>Glycine subgen. Soja</taxon>
    </lineage>
</organism>
<reference evidence="1" key="3">
    <citation type="submission" date="2018-07" db="EMBL/GenBank/DDBJ databases">
        <title>WGS assembly of Glycine max.</title>
        <authorList>
            <person name="Schmutz J."/>
            <person name="Cannon S."/>
            <person name="Schlueter J."/>
            <person name="Ma J."/>
            <person name="Mitros T."/>
            <person name="Nelson W."/>
            <person name="Hyten D."/>
            <person name="Song Q."/>
            <person name="Thelen J."/>
            <person name="Cheng J."/>
            <person name="Xu D."/>
            <person name="Hellsten U."/>
            <person name="May G."/>
            <person name="Yu Y."/>
            <person name="Sakurai T."/>
            <person name="Umezawa T."/>
            <person name="Bhattacharyya M."/>
            <person name="Sandhu D."/>
            <person name="Valliyodan B."/>
            <person name="Lindquist E."/>
            <person name="Peto M."/>
            <person name="Grant D."/>
            <person name="Shu S."/>
            <person name="Goodstein D."/>
            <person name="Barry K."/>
            <person name="Futrell-Griggs M."/>
            <person name="Abernathy B."/>
            <person name="Du J."/>
            <person name="Tian Z."/>
            <person name="Zhu L."/>
            <person name="Gill N."/>
            <person name="Joshi T."/>
            <person name="Libault M."/>
            <person name="Sethuraman A."/>
            <person name="Zhang X."/>
            <person name="Shinozaki K."/>
            <person name="Nguyen H."/>
            <person name="Wing R."/>
            <person name="Cregan P."/>
            <person name="Specht J."/>
            <person name="Grimwood J."/>
            <person name="Rokhsar D."/>
            <person name="Stacey G."/>
            <person name="Shoemaker R."/>
            <person name="Jackson S."/>
        </authorList>
    </citation>
    <scope>NUCLEOTIDE SEQUENCE</scope>
    <source>
        <tissue evidence="1">Callus</tissue>
    </source>
</reference>
<dbReference type="AlphaFoldDB" id="K7LAP2"/>
<dbReference type="HOGENOM" id="CLU_3145521_0_0_1"/>
<reference evidence="1 2" key="1">
    <citation type="journal article" date="2010" name="Nature">
        <title>Genome sequence of the palaeopolyploid soybean.</title>
        <authorList>
            <person name="Schmutz J."/>
            <person name="Cannon S.B."/>
            <person name="Schlueter J."/>
            <person name="Ma J."/>
            <person name="Mitros T."/>
            <person name="Nelson W."/>
            <person name="Hyten D.L."/>
            <person name="Song Q."/>
            <person name="Thelen J.J."/>
            <person name="Cheng J."/>
            <person name="Xu D."/>
            <person name="Hellsten U."/>
            <person name="May G.D."/>
            <person name="Yu Y."/>
            <person name="Sakurai T."/>
            <person name="Umezawa T."/>
            <person name="Bhattacharyya M.K."/>
            <person name="Sandhu D."/>
            <person name="Valliyodan B."/>
            <person name="Lindquist E."/>
            <person name="Peto M."/>
            <person name="Grant D."/>
            <person name="Shu S."/>
            <person name="Goodstein D."/>
            <person name="Barry K."/>
            <person name="Futrell-Griggs M."/>
            <person name="Abernathy B."/>
            <person name="Du J."/>
            <person name="Tian Z."/>
            <person name="Zhu L."/>
            <person name="Gill N."/>
            <person name="Joshi T."/>
            <person name="Libault M."/>
            <person name="Sethuraman A."/>
            <person name="Zhang X.-C."/>
            <person name="Shinozaki K."/>
            <person name="Nguyen H.T."/>
            <person name="Wing R.A."/>
            <person name="Cregan P."/>
            <person name="Specht J."/>
            <person name="Grimwood J."/>
            <person name="Rokhsar D."/>
            <person name="Stacey G."/>
            <person name="Shoemaker R.C."/>
            <person name="Jackson S.A."/>
        </authorList>
    </citation>
    <scope>NUCLEOTIDE SEQUENCE [LARGE SCALE GENOMIC DNA]</scope>
    <source>
        <strain evidence="2">cv. Williams 82</strain>
        <tissue evidence="1">Callus</tissue>
    </source>
</reference>
<dbReference type="EMBL" id="CM000841">
    <property type="protein sequence ID" value="KRH46675.1"/>
    <property type="molecule type" value="Genomic_DNA"/>
</dbReference>
<reference evidence="2" key="2">
    <citation type="submission" date="2018-02" db="UniProtKB">
        <authorList>
            <consortium name="EnsemblPlants"/>
        </authorList>
    </citation>
    <scope>IDENTIFICATION</scope>
    <source>
        <strain evidence="2">Williams 82</strain>
    </source>
</reference>
<dbReference type="PaxDb" id="3847-GLYMA08G46480.1"/>
<proteinExistence type="predicted"/>
<dbReference type="EnsemblPlants" id="KRH46675">
    <property type="protein sequence ID" value="KRH46675"/>
    <property type="gene ID" value="GLYMA_08G350300"/>
</dbReference>
<dbReference type="Proteomes" id="UP000008827">
    <property type="component" value="Chromosome 8"/>
</dbReference>
<evidence type="ECO:0000313" key="3">
    <source>
        <dbReference type="Proteomes" id="UP000008827"/>
    </source>
</evidence>
<protein>
    <submittedName>
        <fullName evidence="1 2">Uncharacterized protein</fullName>
    </submittedName>
</protein>
<accession>K7LAP2</accession>
<evidence type="ECO:0000313" key="1">
    <source>
        <dbReference type="EMBL" id="KRH46675.1"/>
    </source>
</evidence>
<gene>
    <name evidence="1" type="ORF">GLYMA_08G350300</name>
</gene>